<keyword evidence="2" id="KW-0472">Membrane</keyword>
<feature type="transmembrane region" description="Helical" evidence="2">
    <location>
        <begin position="261"/>
        <end position="286"/>
    </location>
</feature>
<reference evidence="3 4" key="1">
    <citation type="journal article" date="2007" name="Science">
        <title>The Chlamydomonas genome reveals the evolution of key animal and plant functions.</title>
        <authorList>
            <person name="Merchant S.S."/>
            <person name="Prochnik S.E."/>
            <person name="Vallon O."/>
            <person name="Harris E.H."/>
            <person name="Karpowicz S.J."/>
            <person name="Witman G.B."/>
            <person name="Terry A."/>
            <person name="Salamov A."/>
            <person name="Fritz-Laylin L.K."/>
            <person name="Marechal-Drouard L."/>
            <person name="Marshall W.F."/>
            <person name="Qu L.H."/>
            <person name="Nelson D.R."/>
            <person name="Sanderfoot A.A."/>
            <person name="Spalding M.H."/>
            <person name="Kapitonov V.V."/>
            <person name="Ren Q."/>
            <person name="Ferris P."/>
            <person name="Lindquist E."/>
            <person name="Shapiro H."/>
            <person name="Lucas S.M."/>
            <person name="Grimwood J."/>
            <person name="Schmutz J."/>
            <person name="Cardol P."/>
            <person name="Cerutti H."/>
            <person name="Chanfreau G."/>
            <person name="Chen C.L."/>
            <person name="Cognat V."/>
            <person name="Croft M.T."/>
            <person name="Dent R."/>
            <person name="Dutcher S."/>
            <person name="Fernandez E."/>
            <person name="Fukuzawa H."/>
            <person name="Gonzalez-Ballester D."/>
            <person name="Gonzalez-Halphen D."/>
            <person name="Hallmann A."/>
            <person name="Hanikenne M."/>
            <person name="Hippler M."/>
            <person name="Inwood W."/>
            <person name="Jabbari K."/>
            <person name="Kalanon M."/>
            <person name="Kuras R."/>
            <person name="Lefebvre P.A."/>
            <person name="Lemaire S.D."/>
            <person name="Lobanov A.V."/>
            <person name="Lohr M."/>
            <person name="Manuell A."/>
            <person name="Meier I."/>
            <person name="Mets L."/>
            <person name="Mittag M."/>
            <person name="Mittelmeier T."/>
            <person name="Moroney J.V."/>
            <person name="Moseley J."/>
            <person name="Napoli C."/>
            <person name="Nedelcu A.M."/>
            <person name="Niyogi K."/>
            <person name="Novoselov S.V."/>
            <person name="Paulsen I.T."/>
            <person name="Pazour G."/>
            <person name="Purton S."/>
            <person name="Ral J.P."/>
            <person name="Riano-Pachon D.M."/>
            <person name="Riekhof W."/>
            <person name="Rymarquis L."/>
            <person name="Schroda M."/>
            <person name="Stern D."/>
            <person name="Umen J."/>
            <person name="Willows R."/>
            <person name="Wilson N."/>
            <person name="Zimmer S.L."/>
            <person name="Allmer J."/>
            <person name="Balk J."/>
            <person name="Bisova K."/>
            <person name="Chen C.J."/>
            <person name="Elias M."/>
            <person name="Gendler K."/>
            <person name="Hauser C."/>
            <person name="Lamb M.R."/>
            <person name="Ledford H."/>
            <person name="Long J.C."/>
            <person name="Minagawa J."/>
            <person name="Page M.D."/>
            <person name="Pan J."/>
            <person name="Pootakham W."/>
            <person name="Roje S."/>
            <person name="Rose A."/>
            <person name="Stahlberg E."/>
            <person name="Terauchi A.M."/>
            <person name="Yang P."/>
            <person name="Ball S."/>
            <person name="Bowler C."/>
            <person name="Dieckmann C.L."/>
            <person name="Gladyshev V.N."/>
            <person name="Green P."/>
            <person name="Jorgensen R."/>
            <person name="Mayfield S."/>
            <person name="Mueller-Roeber B."/>
            <person name="Rajamani S."/>
            <person name="Sayre R.T."/>
            <person name="Brokstein P."/>
            <person name="Dubchak I."/>
            <person name="Goodstein D."/>
            <person name="Hornick L."/>
            <person name="Huang Y.W."/>
            <person name="Jhaveri J."/>
            <person name="Luo Y."/>
            <person name="Martinez D."/>
            <person name="Ngau W.C."/>
            <person name="Otillar B."/>
            <person name="Poliakov A."/>
            <person name="Porter A."/>
            <person name="Szajkowski L."/>
            <person name="Werner G."/>
            <person name="Zhou K."/>
            <person name="Grigoriev I.V."/>
            <person name="Rokhsar D.S."/>
            <person name="Grossman A.R."/>
        </authorList>
    </citation>
    <scope>NUCLEOTIDE SEQUENCE [LARGE SCALE GENOMIC DNA]</scope>
    <source>
        <strain evidence="4">CC-503</strain>
    </source>
</reference>
<accession>A0A2K3DGC1</accession>
<dbReference type="GeneID" id="5716298"/>
<dbReference type="AlphaFoldDB" id="A0A2K3DGC1"/>
<feature type="region of interest" description="Disordered" evidence="1">
    <location>
        <begin position="292"/>
        <end position="311"/>
    </location>
</feature>
<sequence>MQASLPAGGVPGPSLYLPGPVAALPGQAIPLVVTASFGGPATAVNVTMVAMGSAPVAVLTGPAGDVPDDTPVIQMQQIQRSAAQGDSQSAPGAWLLPAGLLATGKTHTFTVTVSQQPVAAAGSTATAQSASQSLVLRPRPASGSGGGLGGEQQRFDLRVRDPDCCLRGPRRAVNAAVGRHTFRYAGGVAPGRVTAPGSYVVAQGPAMPSPPPGVVAAPPGTSPSPPPPLAPGQATADTQTSVTAAGPTSQEQGSTAGGSTAVIAGAVGGAVGAAALAAAVAAVVLARRRRRAKQQQVRQGGTSQPQPDRLPVEEYAPAAVGRGQRPAPSQAPHPGEEERRQNGEATPATPRRQPVRSVAAGVVPVSTQLMTEGRGPGGSQRAAHSPLSGTPRALSRTSAIGGWASGDLERPASVSAAAVAPDAVAPSVGGAAAGVLGSEGMRSPSGNQLSMPSRSRLGQGVAHQSDAQRSYTRRQASGT</sequence>
<keyword evidence="2" id="KW-1133">Transmembrane helix</keyword>
<dbReference type="Proteomes" id="UP000006906">
    <property type="component" value="Chromosome 8"/>
</dbReference>
<feature type="region of interest" description="Disordered" evidence="1">
    <location>
        <begin position="204"/>
        <end position="256"/>
    </location>
</feature>
<gene>
    <name evidence="3" type="ORF">CHLRE_08g358581v5</name>
</gene>
<feature type="compositionally biased region" description="Pro residues" evidence="1">
    <location>
        <begin position="220"/>
        <end position="230"/>
    </location>
</feature>
<dbReference type="ExpressionAtlas" id="A0A2K3DGC1">
    <property type="expression patterns" value="baseline and differential"/>
</dbReference>
<keyword evidence="4" id="KW-1185">Reference proteome</keyword>
<protein>
    <submittedName>
        <fullName evidence="3">Uncharacterized protein</fullName>
    </submittedName>
</protein>
<dbReference type="Gramene" id="PNW79572">
    <property type="protein sequence ID" value="PNW79572"/>
    <property type="gene ID" value="CHLRE_08g358581v5"/>
</dbReference>
<feature type="region of interest" description="Disordered" evidence="1">
    <location>
        <begin position="128"/>
        <end position="152"/>
    </location>
</feature>
<organism evidence="3 4">
    <name type="scientific">Chlamydomonas reinhardtii</name>
    <name type="common">Chlamydomonas smithii</name>
    <dbReference type="NCBI Taxonomy" id="3055"/>
    <lineage>
        <taxon>Eukaryota</taxon>
        <taxon>Viridiplantae</taxon>
        <taxon>Chlorophyta</taxon>
        <taxon>core chlorophytes</taxon>
        <taxon>Chlorophyceae</taxon>
        <taxon>CS clade</taxon>
        <taxon>Chlamydomonadales</taxon>
        <taxon>Chlamydomonadaceae</taxon>
        <taxon>Chlamydomonas</taxon>
    </lineage>
</organism>
<feature type="region of interest" description="Disordered" evidence="1">
    <location>
        <begin position="319"/>
        <end position="394"/>
    </location>
</feature>
<dbReference type="RefSeq" id="XP_042921764.1">
    <property type="nucleotide sequence ID" value="XM_043064763.1"/>
</dbReference>
<proteinExistence type="predicted"/>
<feature type="compositionally biased region" description="Polar residues" evidence="1">
    <location>
        <begin position="465"/>
        <end position="479"/>
    </location>
</feature>
<dbReference type="InParanoid" id="A0A2K3DGC1"/>
<feature type="compositionally biased region" description="Polar residues" evidence="1">
    <location>
        <begin position="444"/>
        <end position="453"/>
    </location>
</feature>
<evidence type="ECO:0000256" key="1">
    <source>
        <dbReference type="SAM" id="MobiDB-lite"/>
    </source>
</evidence>
<keyword evidence="2" id="KW-0812">Transmembrane</keyword>
<evidence type="ECO:0000313" key="4">
    <source>
        <dbReference type="Proteomes" id="UP000006906"/>
    </source>
</evidence>
<evidence type="ECO:0000313" key="3">
    <source>
        <dbReference type="EMBL" id="PNW79572.1"/>
    </source>
</evidence>
<dbReference type="KEGG" id="cre:CHLRE_08g358581v5"/>
<evidence type="ECO:0000256" key="2">
    <source>
        <dbReference type="SAM" id="Phobius"/>
    </source>
</evidence>
<name>A0A2K3DGC1_CHLRE</name>
<feature type="region of interest" description="Disordered" evidence="1">
    <location>
        <begin position="428"/>
        <end position="479"/>
    </location>
</feature>
<feature type="compositionally biased region" description="Polar residues" evidence="1">
    <location>
        <begin position="237"/>
        <end position="256"/>
    </location>
</feature>
<dbReference type="EMBL" id="CM008969">
    <property type="protein sequence ID" value="PNW79572.1"/>
    <property type="molecule type" value="Genomic_DNA"/>
</dbReference>